<evidence type="ECO:0000313" key="2">
    <source>
        <dbReference type="Proteomes" id="UP000032809"/>
    </source>
</evidence>
<accession>A0A0C7NLB3</accession>
<dbReference type="STRING" id="1006576.DTL3_1392"/>
<dbReference type="HOGENOM" id="CLU_2842498_0_0_0"/>
<protein>
    <submittedName>
        <fullName evidence="1">Uncharacterized protein</fullName>
    </submittedName>
</protein>
<dbReference type="RefSeq" id="WP_045088084.1">
    <property type="nucleotide sequence ID" value="NZ_LN824141.1"/>
</dbReference>
<proteinExistence type="predicted"/>
<sequence length="65" mass="7406">MKEKVVTVFVYKEDPFEAHISVEGAECGVNEKNVRKIFFGYEKPARGVVVKFKLPNGEKKFVKGE</sequence>
<gene>
    <name evidence="1" type="ORF">DTL3_1392</name>
</gene>
<organism evidence="1 2">
    <name type="scientific">Defluviitoga tunisiensis</name>
    <dbReference type="NCBI Taxonomy" id="1006576"/>
    <lineage>
        <taxon>Bacteria</taxon>
        <taxon>Thermotogati</taxon>
        <taxon>Thermotogota</taxon>
        <taxon>Thermotogae</taxon>
        <taxon>Petrotogales</taxon>
        <taxon>Petrotogaceae</taxon>
        <taxon>Defluviitoga</taxon>
    </lineage>
</organism>
<keyword evidence="2" id="KW-1185">Reference proteome</keyword>
<dbReference type="EMBL" id="LN824141">
    <property type="protein sequence ID" value="CEP78686.1"/>
    <property type="molecule type" value="Genomic_DNA"/>
</dbReference>
<dbReference type="AlphaFoldDB" id="A0A0C7NLB3"/>
<dbReference type="KEGG" id="dtn:DTL3_1392"/>
<evidence type="ECO:0000313" key="1">
    <source>
        <dbReference type="EMBL" id="CEP78686.1"/>
    </source>
</evidence>
<dbReference type="Proteomes" id="UP000032809">
    <property type="component" value="Chromosome I"/>
</dbReference>
<reference evidence="2" key="1">
    <citation type="submission" date="2014-11" db="EMBL/GenBank/DDBJ databases">
        <authorList>
            <person name="Wibberg D."/>
        </authorList>
    </citation>
    <scope>NUCLEOTIDE SEQUENCE [LARGE SCALE GENOMIC DNA]</scope>
    <source>
        <strain evidence="2">L3</strain>
    </source>
</reference>
<name>A0A0C7NLB3_DEFTU</name>
<dbReference type="OrthoDB" id="47874at2"/>